<dbReference type="EC" id="3.-.-.-" evidence="3"/>
<dbReference type="EMBL" id="JBHTBQ010000027">
    <property type="protein sequence ID" value="MFC7420805.1"/>
    <property type="molecule type" value="Genomic_DNA"/>
</dbReference>
<sequence>MKYISMMMGALLTVGTAQAQTPPRLRTPFVENWGQVPPAVLDRQAKEFADTYFLEGPGERKEIAFTFDDGPSLDTPDLLDLLKKENVKATFFWQGSQIEQFPYTVRRALAEGHMLANHSYNHPDLSKLEENGVWWKDQIERTQQAYQNVVGFQPSMMRPPYGFLNDSQIKSLRDKGMKAILWSVDSADWFHTYQNKMDELASNAIENVIKQYIHPEAIVLMHDSGGRGRKPTIMATSRLIPELRKQGYQFTTVDKLLNIPAKLAPVKPSPAL</sequence>
<evidence type="ECO:0000256" key="1">
    <source>
        <dbReference type="SAM" id="SignalP"/>
    </source>
</evidence>
<dbReference type="Gene3D" id="3.20.20.370">
    <property type="entry name" value="Glycoside hydrolase/deacetylase"/>
    <property type="match status" value="1"/>
</dbReference>
<keyword evidence="1" id="KW-0732">Signal</keyword>
<organism evidence="3 4">
    <name type="scientific">Iodobacter arcticus</name>
    <dbReference type="NCBI Taxonomy" id="590593"/>
    <lineage>
        <taxon>Bacteria</taxon>
        <taxon>Pseudomonadati</taxon>
        <taxon>Pseudomonadota</taxon>
        <taxon>Betaproteobacteria</taxon>
        <taxon>Neisseriales</taxon>
        <taxon>Chitinibacteraceae</taxon>
        <taxon>Iodobacter</taxon>
    </lineage>
</organism>
<dbReference type="SUPFAM" id="SSF88713">
    <property type="entry name" value="Glycoside hydrolase/deacetylase"/>
    <property type="match status" value="1"/>
</dbReference>
<reference evidence="4" key="1">
    <citation type="journal article" date="2019" name="Int. J. Syst. Evol. Microbiol.">
        <title>The Global Catalogue of Microorganisms (GCM) 10K type strain sequencing project: providing services to taxonomists for standard genome sequencing and annotation.</title>
        <authorList>
            <consortium name="The Broad Institute Genomics Platform"/>
            <consortium name="The Broad Institute Genome Sequencing Center for Infectious Disease"/>
            <person name="Wu L."/>
            <person name="Ma J."/>
        </authorList>
    </citation>
    <scope>NUCLEOTIDE SEQUENCE [LARGE SCALE GENOMIC DNA]</scope>
    <source>
        <strain evidence="4">CCUG 62945</strain>
    </source>
</reference>
<feature type="signal peptide" evidence="1">
    <location>
        <begin position="1"/>
        <end position="19"/>
    </location>
</feature>
<dbReference type="Pfam" id="PF01522">
    <property type="entry name" value="Polysacc_deac_1"/>
    <property type="match status" value="1"/>
</dbReference>
<accession>A0ABW2QZ51</accession>
<dbReference type="Proteomes" id="UP001596473">
    <property type="component" value="Unassembled WGS sequence"/>
</dbReference>
<evidence type="ECO:0000313" key="3">
    <source>
        <dbReference type="EMBL" id="MFC7420805.1"/>
    </source>
</evidence>
<dbReference type="GO" id="GO:0016787">
    <property type="term" value="F:hydrolase activity"/>
    <property type="evidence" value="ECO:0007669"/>
    <property type="project" value="UniProtKB-KW"/>
</dbReference>
<evidence type="ECO:0000259" key="2">
    <source>
        <dbReference type="PROSITE" id="PS51677"/>
    </source>
</evidence>
<feature type="chain" id="PRO_5046675431" evidence="1">
    <location>
        <begin position="20"/>
        <end position="272"/>
    </location>
</feature>
<keyword evidence="3" id="KW-0378">Hydrolase</keyword>
<dbReference type="InterPro" id="IPR011330">
    <property type="entry name" value="Glyco_hydro/deAcase_b/a-brl"/>
</dbReference>
<dbReference type="PROSITE" id="PS51677">
    <property type="entry name" value="NODB"/>
    <property type="match status" value="1"/>
</dbReference>
<feature type="domain" description="NodB homology" evidence="2">
    <location>
        <begin position="61"/>
        <end position="251"/>
    </location>
</feature>
<comment type="caution">
    <text evidence="3">The sequence shown here is derived from an EMBL/GenBank/DDBJ whole genome shotgun (WGS) entry which is preliminary data.</text>
</comment>
<protein>
    <submittedName>
        <fullName evidence="3">Polysaccharide deacetylase family protein</fullName>
        <ecNumber evidence="3">3.-.-.-</ecNumber>
    </submittedName>
</protein>
<proteinExistence type="predicted"/>
<dbReference type="CDD" id="cd10917">
    <property type="entry name" value="CE4_NodB_like_6s_7s"/>
    <property type="match status" value="1"/>
</dbReference>
<evidence type="ECO:0000313" key="4">
    <source>
        <dbReference type="Proteomes" id="UP001596473"/>
    </source>
</evidence>
<dbReference type="RefSeq" id="WP_380188400.1">
    <property type="nucleotide sequence ID" value="NZ_JBHTBQ010000027.1"/>
</dbReference>
<dbReference type="PANTHER" id="PTHR10587">
    <property type="entry name" value="GLYCOSYL TRANSFERASE-RELATED"/>
    <property type="match status" value="1"/>
</dbReference>
<gene>
    <name evidence="3" type="ORF">ACFQNF_13125</name>
</gene>
<dbReference type="InterPro" id="IPR050248">
    <property type="entry name" value="Polysacc_deacetylase_ArnD"/>
</dbReference>
<dbReference type="InterPro" id="IPR002509">
    <property type="entry name" value="NODB_dom"/>
</dbReference>
<name>A0ABW2QZ51_9NEIS</name>
<keyword evidence="4" id="KW-1185">Reference proteome</keyword>